<feature type="region of interest" description="Disordered" evidence="1">
    <location>
        <begin position="132"/>
        <end position="182"/>
    </location>
</feature>
<feature type="transmembrane region" description="Helical" evidence="2">
    <location>
        <begin position="275"/>
        <end position="300"/>
    </location>
</feature>
<reference evidence="3" key="1">
    <citation type="submission" date="2023-10" db="EMBL/GenBank/DDBJ databases">
        <authorList>
            <person name="Chen Y."/>
            <person name="Shah S."/>
            <person name="Dougan E. K."/>
            <person name="Thang M."/>
            <person name="Chan C."/>
        </authorList>
    </citation>
    <scope>NUCLEOTIDE SEQUENCE [LARGE SCALE GENOMIC DNA]</scope>
</reference>
<sequence>MRVVRLLPLAVSASAFELPFELPELPFVGKLSIEKCDLSKCQGTLDDCCEADGQGACSDDYTRVQTEVECGQGLLEYACCDPAAIGRQSMVELGVYVLLLVSFCGYVCAFCCFCSGACLTCAAPEDITCAGRSAAAERPPPPEEARRSREVLPRSESCPTGRRRTRGRPRPSPGGGRGMSSARSRGLLVCPRLLLLSGTKGADLPGQCFRHQSAARPMGKGGGGASLPKQVRRLFVESSLLSSRRPRALVRNEASHKLAIGTQTYATNGFLGVDFQWGLCVCVCVFVILEFVCVFICVPLGPFNSSPRRWGPHPRCPPPGVQARPPREAERRAISARRGHGVPPRAPQRHTEQKFPTTAAQRRRFFANFGPQGPSPGLGTVSSGLWPWRGLPEAAVR</sequence>
<dbReference type="Proteomes" id="UP001189429">
    <property type="component" value="Unassembled WGS sequence"/>
</dbReference>
<evidence type="ECO:0000313" key="3">
    <source>
        <dbReference type="EMBL" id="CAK0854454.1"/>
    </source>
</evidence>
<accession>A0ABN9U625</accession>
<feature type="region of interest" description="Disordered" evidence="1">
    <location>
        <begin position="308"/>
        <end position="356"/>
    </location>
</feature>
<evidence type="ECO:0000313" key="4">
    <source>
        <dbReference type="Proteomes" id="UP001189429"/>
    </source>
</evidence>
<keyword evidence="4" id="KW-1185">Reference proteome</keyword>
<proteinExistence type="predicted"/>
<keyword evidence="2" id="KW-0472">Membrane</keyword>
<organism evidence="3 4">
    <name type="scientific">Prorocentrum cordatum</name>
    <dbReference type="NCBI Taxonomy" id="2364126"/>
    <lineage>
        <taxon>Eukaryota</taxon>
        <taxon>Sar</taxon>
        <taxon>Alveolata</taxon>
        <taxon>Dinophyceae</taxon>
        <taxon>Prorocentrales</taxon>
        <taxon>Prorocentraceae</taxon>
        <taxon>Prorocentrum</taxon>
    </lineage>
</organism>
<evidence type="ECO:0000256" key="1">
    <source>
        <dbReference type="SAM" id="MobiDB-lite"/>
    </source>
</evidence>
<evidence type="ECO:0000256" key="2">
    <source>
        <dbReference type="SAM" id="Phobius"/>
    </source>
</evidence>
<keyword evidence="2" id="KW-0812">Transmembrane</keyword>
<dbReference type="EMBL" id="CAUYUJ010015481">
    <property type="protein sequence ID" value="CAK0854454.1"/>
    <property type="molecule type" value="Genomic_DNA"/>
</dbReference>
<feature type="compositionally biased region" description="Basic and acidic residues" evidence="1">
    <location>
        <begin position="140"/>
        <end position="153"/>
    </location>
</feature>
<name>A0ABN9U625_9DINO</name>
<gene>
    <name evidence="3" type="ORF">PCOR1329_LOCUS45560</name>
</gene>
<keyword evidence="2" id="KW-1133">Transmembrane helix</keyword>
<comment type="caution">
    <text evidence="3">The sequence shown here is derived from an EMBL/GenBank/DDBJ whole genome shotgun (WGS) entry which is preliminary data.</text>
</comment>
<protein>
    <submittedName>
        <fullName evidence="3">Uncharacterized protein</fullName>
    </submittedName>
</protein>